<organism evidence="1">
    <name type="scientific">Arundo donax</name>
    <name type="common">Giant reed</name>
    <name type="synonym">Donax arundinaceus</name>
    <dbReference type="NCBI Taxonomy" id="35708"/>
    <lineage>
        <taxon>Eukaryota</taxon>
        <taxon>Viridiplantae</taxon>
        <taxon>Streptophyta</taxon>
        <taxon>Embryophyta</taxon>
        <taxon>Tracheophyta</taxon>
        <taxon>Spermatophyta</taxon>
        <taxon>Magnoliopsida</taxon>
        <taxon>Liliopsida</taxon>
        <taxon>Poales</taxon>
        <taxon>Poaceae</taxon>
        <taxon>PACMAD clade</taxon>
        <taxon>Arundinoideae</taxon>
        <taxon>Arundineae</taxon>
        <taxon>Arundo</taxon>
    </lineage>
</organism>
<dbReference type="FunFam" id="3.90.180.10:FF:000100">
    <property type="entry name" value="Putative cinnamyl alcohol dehydrogenase 6"/>
    <property type="match status" value="1"/>
</dbReference>
<reference evidence="1" key="1">
    <citation type="submission" date="2014-09" db="EMBL/GenBank/DDBJ databases">
        <authorList>
            <person name="Magalhaes I.L.F."/>
            <person name="Oliveira U."/>
            <person name="Santos F.R."/>
            <person name="Vidigal T.H.D.A."/>
            <person name="Brescovit A.D."/>
            <person name="Santos A.J."/>
        </authorList>
    </citation>
    <scope>NUCLEOTIDE SEQUENCE</scope>
    <source>
        <tissue evidence="1">Shoot tissue taken approximately 20 cm above the soil surface</tissue>
    </source>
</reference>
<protein>
    <submittedName>
        <fullName evidence="1">Cad</fullName>
    </submittedName>
</protein>
<name>A0A0A9F930_ARUDO</name>
<dbReference type="EMBL" id="GBRH01191285">
    <property type="protein sequence ID" value="JAE06611.1"/>
    <property type="molecule type" value="Transcribed_RNA"/>
</dbReference>
<proteinExistence type="predicted"/>
<dbReference type="AlphaFoldDB" id="A0A0A9F930"/>
<sequence>MGYVNEALERLERNDVRYRFVVDVAGSNIEEAARPEPASN</sequence>
<reference evidence="1" key="2">
    <citation type="journal article" date="2015" name="Data Brief">
        <title>Shoot transcriptome of the giant reed, Arundo donax.</title>
        <authorList>
            <person name="Barrero R.A."/>
            <person name="Guerrero F.D."/>
            <person name="Moolhuijzen P."/>
            <person name="Goolsby J.A."/>
            <person name="Tidwell J."/>
            <person name="Bellgard S.E."/>
            <person name="Bellgard M.I."/>
        </authorList>
    </citation>
    <scope>NUCLEOTIDE SEQUENCE</scope>
    <source>
        <tissue evidence="1">Shoot tissue taken approximately 20 cm above the soil surface</tissue>
    </source>
</reference>
<accession>A0A0A9F930</accession>
<evidence type="ECO:0000313" key="1">
    <source>
        <dbReference type="EMBL" id="JAE06611.1"/>
    </source>
</evidence>